<protein>
    <recommendedName>
        <fullName evidence="3 9">DNA repair protein RecN</fullName>
    </recommendedName>
    <alternativeName>
        <fullName evidence="8 9">Recombination protein N</fullName>
    </alternativeName>
</protein>
<dbReference type="AlphaFoldDB" id="A0A0R2F9L3"/>
<organism evidence="11 12">
    <name type="scientific">Lacticaseibacillus camelliae DSM 22697 = JCM 13995</name>
    <dbReference type="NCBI Taxonomy" id="1423730"/>
    <lineage>
        <taxon>Bacteria</taxon>
        <taxon>Bacillati</taxon>
        <taxon>Bacillota</taxon>
        <taxon>Bacilli</taxon>
        <taxon>Lactobacillales</taxon>
        <taxon>Lactobacillaceae</taxon>
        <taxon>Lacticaseibacillus</taxon>
    </lineage>
</organism>
<feature type="domain" description="RecF/RecN/SMC N-terminal" evidence="10">
    <location>
        <begin position="1"/>
        <end position="508"/>
    </location>
</feature>
<dbReference type="Proteomes" id="UP000050865">
    <property type="component" value="Unassembled WGS sequence"/>
</dbReference>
<comment type="caution">
    <text evidence="11">The sequence shown here is derived from an EMBL/GenBank/DDBJ whole genome shotgun (WGS) entry which is preliminary data.</text>
</comment>
<evidence type="ECO:0000256" key="9">
    <source>
        <dbReference type="PIRNR" id="PIRNR003128"/>
    </source>
</evidence>
<dbReference type="FunFam" id="3.40.50.300:FF:000356">
    <property type="entry name" value="DNA repair protein RecN"/>
    <property type="match status" value="1"/>
</dbReference>
<dbReference type="GO" id="GO:0006281">
    <property type="term" value="P:DNA repair"/>
    <property type="evidence" value="ECO:0007669"/>
    <property type="project" value="UniProtKB-KW"/>
</dbReference>
<evidence type="ECO:0000256" key="7">
    <source>
        <dbReference type="ARBA" id="ARBA00023204"/>
    </source>
</evidence>
<dbReference type="RefSeq" id="WP_056989181.1">
    <property type="nucleotide sequence ID" value="NZ_AYZJ01000022.1"/>
</dbReference>
<name>A0A0R2F9L3_9LACO</name>
<evidence type="ECO:0000256" key="1">
    <source>
        <dbReference type="ARBA" id="ARBA00003618"/>
    </source>
</evidence>
<evidence type="ECO:0000259" key="10">
    <source>
        <dbReference type="Pfam" id="PF02463"/>
    </source>
</evidence>
<keyword evidence="6" id="KW-0067">ATP-binding</keyword>
<dbReference type="CDD" id="cd03241">
    <property type="entry name" value="ABC_RecN"/>
    <property type="match status" value="2"/>
</dbReference>
<keyword evidence="5 9" id="KW-0227">DNA damage</keyword>
<sequence length="563" mass="61537">MLQELVIHDFAIIEDLELSFEAGMTTLTGETGAGKSIIIDAVGLLAGSRGSADFVRTGANKATLQGLFDATANPRTPEVMAQFGLAPDDGMVLLQRELYASGRNLCRVNGELVNTATLRAIGETLVDIHGQNEHQQLVHPETHLGLLDQFAGAKVGKLLAAYQAQYATYQKDQVTLTKKHQNEREWAQRLDMLKFQVNEIQSAELKPTEEDELIAERDRLANFQKISDALTQSYELLTESEVSPLDQIGEIMGNLQSIADLDPSYAKLADSIQSVYYGLQDVQGDLSRQVDTLEYDDGRLDEVEKRLELISQLERKYGADLKAVIAYGAKADAELASMTANDADEEGLEKRVTAEHQALLKLGAQLRSARKHAANQLISAIHGQLKALYMEKTVFSVRFSKLPADTLRSDGIDNVEFYIQTNPGEAAKPLAKIASGGELSRIMLALKTIFAETDGVTSIIFDEVDTGVSGRVAQAIANKISAIARHSQVLCISHLPQVAAMSDHEFLIQKQVAKGRTTTSVTKLDHAGRVQEIARMLAGEQVTKLSVAHASEMLKLAEEAKQQ</sequence>
<dbReference type="PANTHER" id="PTHR11059:SF0">
    <property type="entry name" value="DNA REPAIR PROTEIN RECN"/>
    <property type="match status" value="1"/>
</dbReference>
<evidence type="ECO:0000313" key="11">
    <source>
        <dbReference type="EMBL" id="KRN24782.1"/>
    </source>
</evidence>
<dbReference type="FunFam" id="3.40.50.300:FF:000319">
    <property type="entry name" value="DNA repair protein RecN"/>
    <property type="match status" value="1"/>
</dbReference>
<evidence type="ECO:0000256" key="4">
    <source>
        <dbReference type="ARBA" id="ARBA00022741"/>
    </source>
</evidence>
<evidence type="ECO:0000256" key="6">
    <source>
        <dbReference type="ARBA" id="ARBA00022840"/>
    </source>
</evidence>
<dbReference type="Gene3D" id="3.40.50.300">
    <property type="entry name" value="P-loop containing nucleotide triphosphate hydrolases"/>
    <property type="match status" value="2"/>
</dbReference>
<evidence type="ECO:0000256" key="8">
    <source>
        <dbReference type="ARBA" id="ARBA00033408"/>
    </source>
</evidence>
<dbReference type="NCBIfam" id="TIGR00634">
    <property type="entry name" value="recN"/>
    <property type="match status" value="1"/>
</dbReference>
<comment type="function">
    <text evidence="1 9">May be involved in recombinational repair of damaged DNA.</text>
</comment>
<evidence type="ECO:0000313" key="12">
    <source>
        <dbReference type="Proteomes" id="UP000050865"/>
    </source>
</evidence>
<evidence type="ECO:0000256" key="2">
    <source>
        <dbReference type="ARBA" id="ARBA00009441"/>
    </source>
</evidence>
<evidence type="ECO:0000256" key="3">
    <source>
        <dbReference type="ARBA" id="ARBA00021315"/>
    </source>
</evidence>
<dbReference type="InterPro" id="IPR027417">
    <property type="entry name" value="P-loop_NTPase"/>
</dbReference>
<dbReference type="EMBL" id="AYZJ01000022">
    <property type="protein sequence ID" value="KRN24782.1"/>
    <property type="molecule type" value="Genomic_DNA"/>
</dbReference>
<dbReference type="PATRIC" id="fig|1423730.4.peg.1209"/>
<dbReference type="PIRSF" id="PIRSF003128">
    <property type="entry name" value="RecN"/>
    <property type="match status" value="1"/>
</dbReference>
<dbReference type="STRING" id="1423730.FC75_GL001154"/>
<gene>
    <name evidence="11" type="ORF">FC75_GL001154</name>
</gene>
<accession>A0A0R2F9L3</accession>
<comment type="similarity">
    <text evidence="2 9">Belongs to the RecN family.</text>
</comment>
<dbReference type="GO" id="GO:0009432">
    <property type="term" value="P:SOS response"/>
    <property type="evidence" value="ECO:0007669"/>
    <property type="project" value="TreeGrafter"/>
</dbReference>
<reference evidence="11 12" key="1">
    <citation type="journal article" date="2015" name="Genome Announc.">
        <title>Expanding the biotechnology potential of lactobacilli through comparative genomics of 213 strains and associated genera.</title>
        <authorList>
            <person name="Sun Z."/>
            <person name="Harris H.M."/>
            <person name="McCann A."/>
            <person name="Guo C."/>
            <person name="Argimon S."/>
            <person name="Zhang W."/>
            <person name="Yang X."/>
            <person name="Jeffery I.B."/>
            <person name="Cooney J.C."/>
            <person name="Kagawa T.F."/>
            <person name="Liu W."/>
            <person name="Song Y."/>
            <person name="Salvetti E."/>
            <person name="Wrobel A."/>
            <person name="Rasinkangas P."/>
            <person name="Parkhill J."/>
            <person name="Rea M.C."/>
            <person name="O'Sullivan O."/>
            <person name="Ritari J."/>
            <person name="Douillard F.P."/>
            <person name="Paul Ross R."/>
            <person name="Yang R."/>
            <person name="Briner A.E."/>
            <person name="Felis G.E."/>
            <person name="de Vos W.M."/>
            <person name="Barrangou R."/>
            <person name="Klaenhammer T.R."/>
            <person name="Caufield P.W."/>
            <person name="Cui Y."/>
            <person name="Zhang H."/>
            <person name="O'Toole P.W."/>
        </authorList>
    </citation>
    <scope>NUCLEOTIDE SEQUENCE [LARGE SCALE GENOMIC DNA]</scope>
    <source>
        <strain evidence="11 12">DSM 22697</strain>
    </source>
</reference>
<keyword evidence="7 9" id="KW-0234">DNA repair</keyword>
<evidence type="ECO:0000256" key="5">
    <source>
        <dbReference type="ARBA" id="ARBA00022763"/>
    </source>
</evidence>
<dbReference type="GO" id="GO:0043590">
    <property type="term" value="C:bacterial nucleoid"/>
    <property type="evidence" value="ECO:0007669"/>
    <property type="project" value="TreeGrafter"/>
</dbReference>
<dbReference type="PANTHER" id="PTHR11059">
    <property type="entry name" value="DNA REPAIR PROTEIN RECN"/>
    <property type="match status" value="1"/>
</dbReference>
<dbReference type="GO" id="GO:0006310">
    <property type="term" value="P:DNA recombination"/>
    <property type="evidence" value="ECO:0007669"/>
    <property type="project" value="InterPro"/>
</dbReference>
<keyword evidence="4" id="KW-0547">Nucleotide-binding</keyword>
<dbReference type="GO" id="GO:0005524">
    <property type="term" value="F:ATP binding"/>
    <property type="evidence" value="ECO:0007669"/>
    <property type="project" value="UniProtKB-KW"/>
</dbReference>
<proteinExistence type="inferred from homology"/>
<dbReference type="Pfam" id="PF02463">
    <property type="entry name" value="SMC_N"/>
    <property type="match status" value="1"/>
</dbReference>
<dbReference type="SUPFAM" id="SSF52540">
    <property type="entry name" value="P-loop containing nucleoside triphosphate hydrolases"/>
    <property type="match status" value="2"/>
</dbReference>
<keyword evidence="12" id="KW-1185">Reference proteome</keyword>
<dbReference type="InterPro" id="IPR003395">
    <property type="entry name" value="RecF/RecN/SMC_N"/>
</dbReference>
<dbReference type="InterPro" id="IPR004604">
    <property type="entry name" value="DNA_recomb/repair_RecN"/>
</dbReference>